<dbReference type="RefSeq" id="WP_377818031.1">
    <property type="nucleotide sequence ID" value="NZ_JBHSLU010000161.1"/>
</dbReference>
<feature type="domain" description="Peptidase S49" evidence="3">
    <location>
        <begin position="130"/>
        <end position="282"/>
    </location>
</feature>
<keyword evidence="5" id="KW-1185">Reference proteome</keyword>
<comment type="similarity">
    <text evidence="1">Belongs to the peptidase S49 family.</text>
</comment>
<reference evidence="5" key="1">
    <citation type="journal article" date="2019" name="Int. J. Syst. Evol. Microbiol.">
        <title>The Global Catalogue of Microorganisms (GCM) 10K type strain sequencing project: providing services to taxonomists for standard genome sequencing and annotation.</title>
        <authorList>
            <consortium name="The Broad Institute Genomics Platform"/>
            <consortium name="The Broad Institute Genome Sequencing Center for Infectious Disease"/>
            <person name="Wu L."/>
            <person name="Ma J."/>
        </authorList>
    </citation>
    <scope>NUCLEOTIDE SEQUENCE [LARGE SCALE GENOMIC DNA]</scope>
    <source>
        <strain evidence="5">CCUG 43117</strain>
    </source>
</reference>
<accession>A0ABW0PB66</accession>
<dbReference type="Gene3D" id="3.90.226.10">
    <property type="entry name" value="2-enoyl-CoA Hydratase, Chain A, domain 1"/>
    <property type="match status" value="1"/>
</dbReference>
<dbReference type="InterPro" id="IPR029045">
    <property type="entry name" value="ClpP/crotonase-like_dom_sf"/>
</dbReference>
<sequence>MDTNLQPTAISWPAVLAARPQLIADAHALELHDAWVTAEREFNANLGRPVSDVARYRVVDGVAVIPVSGALINRYDFIGEGSGYTSYPALTREVNRAAADPAIRGIVLAISSPGGNADGIIAPSAAIRAARAAKPVTALVGSIAASGGYWLAAQAGEIVLDNDLSQVGSIGVYTMHMDVSKLLERIGIDISVISSGRNKVDGHPFAPLPADVRASIQQEVDDLRLMFAREVSTGRPALTADLALATEARMFSAFNPRTGARPAIEEKLADRMGSLSDVVGSINRGRYPGRFMRKTGMTDVTREDHDRAVAAAREDGRVAGERAGREAAATRISSIMTSDEAKANPKLASHLAYKTETSVEDAKEMLAAAGPAVAEPKADDKKSESQTYEQRKAAVGGEGYVDTGNGSGTKATAKAGWGKAVAAANKGLGPGARN</sequence>
<protein>
    <submittedName>
        <fullName evidence="4">S49 family peptidase</fullName>
        <ecNumber evidence="4">3.4.21.-</ecNumber>
    </submittedName>
</protein>
<feature type="region of interest" description="Disordered" evidence="2">
    <location>
        <begin position="370"/>
        <end position="434"/>
    </location>
</feature>
<dbReference type="Proteomes" id="UP001596060">
    <property type="component" value="Unassembled WGS sequence"/>
</dbReference>
<feature type="compositionally biased region" description="Low complexity" evidence="2">
    <location>
        <begin position="408"/>
        <end position="427"/>
    </location>
</feature>
<comment type="caution">
    <text evidence="4">The sequence shown here is derived from an EMBL/GenBank/DDBJ whole genome shotgun (WGS) entry which is preliminary data.</text>
</comment>
<dbReference type="SUPFAM" id="SSF52096">
    <property type="entry name" value="ClpP/crotonase"/>
    <property type="match status" value="1"/>
</dbReference>
<evidence type="ECO:0000256" key="1">
    <source>
        <dbReference type="ARBA" id="ARBA00008683"/>
    </source>
</evidence>
<keyword evidence="4" id="KW-0378">Hydrolase</keyword>
<dbReference type="PANTHER" id="PTHR42987">
    <property type="entry name" value="PEPTIDASE S49"/>
    <property type="match status" value="1"/>
</dbReference>
<proteinExistence type="inferred from homology"/>
<dbReference type="InterPro" id="IPR033855">
    <property type="entry name" value="Protein_C"/>
</dbReference>
<dbReference type="EMBL" id="JBHSLU010000161">
    <property type="protein sequence ID" value="MFC5509276.1"/>
    <property type="molecule type" value="Genomic_DNA"/>
</dbReference>
<evidence type="ECO:0000256" key="2">
    <source>
        <dbReference type="SAM" id="MobiDB-lite"/>
    </source>
</evidence>
<name>A0ABW0PB66_9HYPH</name>
<evidence type="ECO:0000313" key="5">
    <source>
        <dbReference type="Proteomes" id="UP001596060"/>
    </source>
</evidence>
<dbReference type="Pfam" id="PF01343">
    <property type="entry name" value="Peptidase_S49"/>
    <property type="match status" value="1"/>
</dbReference>
<dbReference type="CDD" id="cd07022">
    <property type="entry name" value="S49_Sppa_36K_type"/>
    <property type="match status" value="1"/>
</dbReference>
<organism evidence="4 5">
    <name type="scientific">Bosea massiliensis</name>
    <dbReference type="NCBI Taxonomy" id="151419"/>
    <lineage>
        <taxon>Bacteria</taxon>
        <taxon>Pseudomonadati</taxon>
        <taxon>Pseudomonadota</taxon>
        <taxon>Alphaproteobacteria</taxon>
        <taxon>Hyphomicrobiales</taxon>
        <taxon>Boseaceae</taxon>
        <taxon>Bosea</taxon>
    </lineage>
</organism>
<dbReference type="GO" id="GO:0016787">
    <property type="term" value="F:hydrolase activity"/>
    <property type="evidence" value="ECO:0007669"/>
    <property type="project" value="UniProtKB-KW"/>
</dbReference>
<evidence type="ECO:0000259" key="3">
    <source>
        <dbReference type="Pfam" id="PF01343"/>
    </source>
</evidence>
<gene>
    <name evidence="4" type="ORF">ACFPN9_29105</name>
</gene>
<evidence type="ECO:0000313" key="4">
    <source>
        <dbReference type="EMBL" id="MFC5509276.1"/>
    </source>
</evidence>
<dbReference type="PANTHER" id="PTHR42987:SF4">
    <property type="entry name" value="PROTEASE SOHB-RELATED"/>
    <property type="match status" value="1"/>
</dbReference>
<dbReference type="InterPro" id="IPR002142">
    <property type="entry name" value="Peptidase_S49"/>
</dbReference>
<feature type="compositionally biased region" description="Basic and acidic residues" evidence="2">
    <location>
        <begin position="376"/>
        <end position="392"/>
    </location>
</feature>
<dbReference type="EC" id="3.4.21.-" evidence="4"/>